<dbReference type="WBParaSite" id="PgR071_g048_t01">
    <property type="protein sequence ID" value="PgR071_g048_t01"/>
    <property type="gene ID" value="PgR071_g048"/>
</dbReference>
<proteinExistence type="predicted"/>
<protein>
    <submittedName>
        <fullName evidence="2">Secreted protein</fullName>
    </submittedName>
</protein>
<reference evidence="2" key="1">
    <citation type="submission" date="2022-11" db="UniProtKB">
        <authorList>
            <consortium name="WormBaseParasite"/>
        </authorList>
    </citation>
    <scope>IDENTIFICATION</scope>
</reference>
<name>A0A915BZL3_PARUN</name>
<evidence type="ECO:0000313" key="2">
    <source>
        <dbReference type="WBParaSite" id="PgR071_g048_t01"/>
    </source>
</evidence>
<sequence length="111" mass="13272">MLLRPSLRKVAISCHIVLFDLNAFRCFCGDLRCVVYLLRCIGDNRVYIRFFTRFSLSALIFQLFRRSNKYFFCFLSLSRYEGHTHKEQQLQSEIIFRGRERGKMKDRCSIG</sequence>
<accession>A0A915BZL3</accession>
<dbReference type="AlphaFoldDB" id="A0A915BZL3"/>
<organism evidence="1 2">
    <name type="scientific">Parascaris univalens</name>
    <name type="common">Nematode worm</name>
    <dbReference type="NCBI Taxonomy" id="6257"/>
    <lineage>
        <taxon>Eukaryota</taxon>
        <taxon>Metazoa</taxon>
        <taxon>Ecdysozoa</taxon>
        <taxon>Nematoda</taxon>
        <taxon>Chromadorea</taxon>
        <taxon>Rhabditida</taxon>
        <taxon>Spirurina</taxon>
        <taxon>Ascaridomorpha</taxon>
        <taxon>Ascaridoidea</taxon>
        <taxon>Ascarididae</taxon>
        <taxon>Parascaris</taxon>
    </lineage>
</organism>
<dbReference type="Proteomes" id="UP000887569">
    <property type="component" value="Unplaced"/>
</dbReference>
<evidence type="ECO:0000313" key="1">
    <source>
        <dbReference type="Proteomes" id="UP000887569"/>
    </source>
</evidence>
<keyword evidence="1" id="KW-1185">Reference proteome</keyword>